<name>A0ABW6FVM2_9ACTN</name>
<keyword evidence="7" id="KW-1185">Reference proteome</keyword>
<sequence length="106" mass="11437">GVQLQVVHGRAPYVLENLPEPDVVRIGGGGVPVVSACADRRPERIVTHASTRDEAEAIGRALAEGGYAVECALLQSVELDTDAWSERDRSVVFLLSGVQERREASR</sequence>
<dbReference type="InterPro" id="IPR029063">
    <property type="entry name" value="SAM-dependent_MTases_sf"/>
</dbReference>
<evidence type="ECO:0000313" key="7">
    <source>
        <dbReference type="Proteomes" id="UP001598448"/>
    </source>
</evidence>
<feature type="non-terminal residue" evidence="6">
    <location>
        <position position="1"/>
    </location>
</feature>
<protein>
    <submittedName>
        <fullName evidence="6">Precorrin-6y C5,15-methyltransferase (Decarboxylating) subunit CbiE</fullName>
    </submittedName>
</protein>
<gene>
    <name evidence="6" type="ORF">ACFWJN_32795</name>
</gene>
<dbReference type="PANTHER" id="PTHR43182:SF1">
    <property type="entry name" value="COBALT-PRECORRIN-7 C(5)-METHYLTRANSFERASE"/>
    <property type="match status" value="1"/>
</dbReference>
<keyword evidence="2" id="KW-0169">Cobalamin biosynthesis</keyword>
<evidence type="ECO:0000256" key="2">
    <source>
        <dbReference type="ARBA" id="ARBA00022573"/>
    </source>
</evidence>
<proteinExistence type="predicted"/>
<dbReference type="InterPro" id="IPR050714">
    <property type="entry name" value="Cobalamin_biosynth_MTase"/>
</dbReference>
<comment type="pathway">
    <text evidence="1">Cofactor biosynthesis; adenosylcobalamin biosynthesis.</text>
</comment>
<dbReference type="PANTHER" id="PTHR43182">
    <property type="entry name" value="COBALT-PRECORRIN-6B C(15)-METHYLTRANSFERASE (DECARBOXYLATING)"/>
    <property type="match status" value="1"/>
</dbReference>
<reference evidence="6 7" key="1">
    <citation type="submission" date="2024-09" db="EMBL/GenBank/DDBJ databases">
        <title>The Natural Products Discovery Center: Release of the First 8490 Sequenced Strains for Exploring Actinobacteria Biosynthetic Diversity.</title>
        <authorList>
            <person name="Kalkreuter E."/>
            <person name="Kautsar S.A."/>
            <person name="Yang D."/>
            <person name="Bader C.D."/>
            <person name="Teijaro C.N."/>
            <person name="Fluegel L."/>
            <person name="Davis C.M."/>
            <person name="Simpson J.R."/>
            <person name="Lauterbach L."/>
            <person name="Steele A.D."/>
            <person name="Gui C."/>
            <person name="Meng S."/>
            <person name="Li G."/>
            <person name="Viehrig K."/>
            <person name="Ye F."/>
            <person name="Su P."/>
            <person name="Kiefer A.F."/>
            <person name="Nichols A."/>
            <person name="Cepeda A.J."/>
            <person name="Yan W."/>
            <person name="Fan B."/>
            <person name="Jiang Y."/>
            <person name="Adhikari A."/>
            <person name="Zheng C.-J."/>
            <person name="Schuster L."/>
            <person name="Cowan T.M."/>
            <person name="Smanski M.J."/>
            <person name="Chevrette M.G."/>
            <person name="De Carvalho L.P.S."/>
            <person name="Shen B."/>
        </authorList>
    </citation>
    <scope>NUCLEOTIDE SEQUENCE [LARGE SCALE GENOMIC DNA]</scope>
    <source>
        <strain evidence="6 7">NPDC058348</strain>
    </source>
</reference>
<accession>A0ABW6FVM2</accession>
<keyword evidence="5" id="KW-0949">S-adenosyl-L-methionine</keyword>
<dbReference type="EMBL" id="JBHXIJ010000490">
    <property type="protein sequence ID" value="MFD5103711.1"/>
    <property type="molecule type" value="Genomic_DNA"/>
</dbReference>
<evidence type="ECO:0000256" key="1">
    <source>
        <dbReference type="ARBA" id="ARBA00004953"/>
    </source>
</evidence>
<comment type="caution">
    <text evidence="6">The sequence shown here is derived from an EMBL/GenBank/DDBJ whole genome shotgun (WGS) entry which is preliminary data.</text>
</comment>
<evidence type="ECO:0000256" key="5">
    <source>
        <dbReference type="ARBA" id="ARBA00022691"/>
    </source>
</evidence>
<keyword evidence="3" id="KW-0489">Methyltransferase</keyword>
<evidence type="ECO:0000256" key="3">
    <source>
        <dbReference type="ARBA" id="ARBA00022603"/>
    </source>
</evidence>
<evidence type="ECO:0000313" key="6">
    <source>
        <dbReference type="EMBL" id="MFD5103711.1"/>
    </source>
</evidence>
<dbReference type="Proteomes" id="UP001598448">
    <property type="component" value="Unassembled WGS sequence"/>
</dbReference>
<organism evidence="6 7">
    <name type="scientific">Streptomyces albidochromogenes</name>
    <dbReference type="NCBI Taxonomy" id="329524"/>
    <lineage>
        <taxon>Bacteria</taxon>
        <taxon>Bacillati</taxon>
        <taxon>Actinomycetota</taxon>
        <taxon>Actinomycetes</taxon>
        <taxon>Kitasatosporales</taxon>
        <taxon>Streptomycetaceae</taxon>
        <taxon>Streptomyces</taxon>
    </lineage>
</organism>
<evidence type="ECO:0000256" key="4">
    <source>
        <dbReference type="ARBA" id="ARBA00022679"/>
    </source>
</evidence>
<dbReference type="Gene3D" id="3.40.50.150">
    <property type="entry name" value="Vaccinia Virus protein VP39"/>
    <property type="match status" value="1"/>
</dbReference>
<keyword evidence="4" id="KW-0808">Transferase</keyword>